<sequence length="163" mass="19120">MPLDFIYVVTAMKGQMLKHHTDRNHGILQYFPELVPDSYALHEHRVLDDNNFRQRLIYNVHIFLGLINSCMALYKTGVRVRAEELITWYYEASKEKASPQKVYTFKKHECWKHMVEITYAFKSLMELAEPSLNKVVERWVVGEMAVDAQVQSSPFRGRLELGV</sequence>
<dbReference type="EMBL" id="ML986743">
    <property type="protein sequence ID" value="KAF2258680.1"/>
    <property type="molecule type" value="Genomic_DNA"/>
</dbReference>
<gene>
    <name evidence="1" type="ORF">CC78DRAFT_586850</name>
</gene>
<protein>
    <submittedName>
        <fullName evidence="1">Uncharacterized protein</fullName>
    </submittedName>
</protein>
<evidence type="ECO:0000313" key="1">
    <source>
        <dbReference type="EMBL" id="KAF2258680.1"/>
    </source>
</evidence>
<dbReference type="OrthoDB" id="194443at2759"/>
<name>A0A9P4JZH0_9PLEO</name>
<accession>A0A9P4JZH0</accession>
<reference evidence="2" key="1">
    <citation type="journal article" date="2020" name="Stud. Mycol.">
        <title>101 Dothideomycetes genomes: A test case for predicting lifestyles and emergence of pathogens.</title>
        <authorList>
            <person name="Haridas S."/>
            <person name="Albert R."/>
            <person name="Binder M."/>
            <person name="Bloem J."/>
            <person name="LaButti K."/>
            <person name="Salamov A."/>
            <person name="Andreopoulos B."/>
            <person name="Baker S."/>
            <person name="Barry K."/>
            <person name="Bills G."/>
            <person name="Bluhm B."/>
            <person name="Cannon C."/>
            <person name="Castanera R."/>
            <person name="Culley D."/>
            <person name="Daum C."/>
            <person name="Ezra D."/>
            <person name="Gonzalez J."/>
            <person name="Henrissat B."/>
            <person name="Kuo A."/>
            <person name="Liang C."/>
            <person name="Lipzen A."/>
            <person name="Lutzoni F."/>
            <person name="Magnuson J."/>
            <person name="Mondo S."/>
            <person name="Nolan M."/>
            <person name="Ohm R."/>
            <person name="Pangilinan J."/>
            <person name="Park H.-J."/>
            <person name="Ramirez L."/>
            <person name="Alfaro M."/>
            <person name="Sun H."/>
            <person name="Tritt A."/>
            <person name="Yoshinaga Y."/>
            <person name="Zwiers L.-H."/>
            <person name="Turgeon B."/>
            <person name="Goodwin S."/>
            <person name="Spatafora J."/>
            <person name="Crous P."/>
            <person name="Grigoriev I."/>
        </authorList>
    </citation>
    <scope>NUCLEOTIDE SEQUENCE [LARGE SCALE GENOMIC DNA]</scope>
    <source>
        <strain evidence="2">CBS 304.66</strain>
    </source>
</reference>
<evidence type="ECO:0000313" key="2">
    <source>
        <dbReference type="Proteomes" id="UP000800093"/>
    </source>
</evidence>
<organism evidence="1 2">
    <name type="scientific">Lojkania enalia</name>
    <dbReference type="NCBI Taxonomy" id="147567"/>
    <lineage>
        <taxon>Eukaryota</taxon>
        <taxon>Fungi</taxon>
        <taxon>Dikarya</taxon>
        <taxon>Ascomycota</taxon>
        <taxon>Pezizomycotina</taxon>
        <taxon>Dothideomycetes</taxon>
        <taxon>Pleosporomycetidae</taxon>
        <taxon>Pleosporales</taxon>
        <taxon>Pleosporales incertae sedis</taxon>
        <taxon>Lojkania</taxon>
    </lineage>
</organism>
<dbReference type="Proteomes" id="UP000800093">
    <property type="component" value="Unassembled WGS sequence"/>
</dbReference>
<proteinExistence type="predicted"/>
<dbReference type="AlphaFoldDB" id="A0A9P4JZH0"/>
<comment type="caution">
    <text evidence="1">The sequence shown here is derived from an EMBL/GenBank/DDBJ whole genome shotgun (WGS) entry which is preliminary data.</text>
</comment>
<keyword evidence="2" id="KW-1185">Reference proteome</keyword>